<feature type="signal peptide" evidence="2">
    <location>
        <begin position="1"/>
        <end position="22"/>
    </location>
</feature>
<evidence type="ECO:0000313" key="4">
    <source>
        <dbReference type="Proteomes" id="UP000654918"/>
    </source>
</evidence>
<protein>
    <submittedName>
        <fullName evidence="3">Uncharacterized protein</fullName>
    </submittedName>
</protein>
<reference evidence="3" key="1">
    <citation type="journal article" date="2020" name="Phytopathology">
        <title>Genome Sequence Resources of Colletotrichum truncatum, C. plurivorum, C. musicola, and C. sojae: Four Species Pathogenic to Soybean (Glycine max).</title>
        <authorList>
            <person name="Rogerio F."/>
            <person name="Boufleur T.R."/>
            <person name="Ciampi-Guillardi M."/>
            <person name="Sukno S.A."/>
            <person name="Thon M.R."/>
            <person name="Massola Junior N.S."/>
            <person name="Baroncelli R."/>
        </authorList>
    </citation>
    <scope>NUCLEOTIDE SEQUENCE</scope>
    <source>
        <strain evidence="3">LFN00145</strain>
    </source>
</reference>
<organism evidence="3 4">
    <name type="scientific">Colletotrichum plurivorum</name>
    <dbReference type="NCBI Taxonomy" id="2175906"/>
    <lineage>
        <taxon>Eukaryota</taxon>
        <taxon>Fungi</taxon>
        <taxon>Dikarya</taxon>
        <taxon>Ascomycota</taxon>
        <taxon>Pezizomycotina</taxon>
        <taxon>Sordariomycetes</taxon>
        <taxon>Hypocreomycetidae</taxon>
        <taxon>Glomerellales</taxon>
        <taxon>Glomerellaceae</taxon>
        <taxon>Colletotrichum</taxon>
        <taxon>Colletotrichum orchidearum species complex</taxon>
    </lineage>
</organism>
<evidence type="ECO:0000256" key="1">
    <source>
        <dbReference type="SAM" id="Coils"/>
    </source>
</evidence>
<gene>
    <name evidence="3" type="ORF">CPLU01_08056</name>
</gene>
<feature type="chain" id="PRO_5034758005" evidence="2">
    <location>
        <begin position="23"/>
        <end position="284"/>
    </location>
</feature>
<keyword evidence="2" id="KW-0732">Signal</keyword>
<proteinExistence type="predicted"/>
<dbReference type="AlphaFoldDB" id="A0A8H6ND93"/>
<keyword evidence="4" id="KW-1185">Reference proteome</keyword>
<dbReference type="Proteomes" id="UP000654918">
    <property type="component" value="Unassembled WGS sequence"/>
</dbReference>
<keyword evidence="1" id="KW-0175">Coiled coil</keyword>
<feature type="coiled-coil region" evidence="1">
    <location>
        <begin position="181"/>
        <end position="215"/>
    </location>
</feature>
<accession>A0A8H6ND93</accession>
<evidence type="ECO:0000256" key="2">
    <source>
        <dbReference type="SAM" id="SignalP"/>
    </source>
</evidence>
<name>A0A8H6ND93_9PEZI</name>
<comment type="caution">
    <text evidence="3">The sequence shown here is derived from an EMBL/GenBank/DDBJ whole genome shotgun (WGS) entry which is preliminary data.</text>
</comment>
<sequence>MKFGRCFAKFLTGLVFWEVTLAVQRLLPPQFDFSTPLISQNDIVLPSSKLVTTTRDSPHHVADRLGDLYEAVIAELRRNGLGALATGTVDRVRQVLRERPPASQAWFLVDRWIELTTDGNDVLNLDNGIGAAPAGLGDMNLPSATARFAGLLNHRENAHIGRQAVGLDMASLYDMLVGDVEDRLARENLQLAKRLKQVEGEKQTMRMELDNLRTKHIAYRDRRRSTWMRTLCDIDYAGRVKRFEARKVVFQFLDFVEKKEETVLKEEKSSGLGIRDPIPSIEWK</sequence>
<evidence type="ECO:0000313" key="3">
    <source>
        <dbReference type="EMBL" id="KAF6829292.1"/>
    </source>
</evidence>
<dbReference type="EMBL" id="WIGO01000110">
    <property type="protein sequence ID" value="KAF6829292.1"/>
    <property type="molecule type" value="Genomic_DNA"/>
</dbReference>